<reference evidence="2" key="1">
    <citation type="journal article" date="2008" name="Genome Res.">
        <title>Chlamydia trachomatis: genome sequence analysis of lymphogranuloma venereum isolates.</title>
        <authorList>
            <person name="Thomson N.R."/>
            <person name="Holden M.T."/>
            <person name="Carder C."/>
            <person name="Lennard N."/>
            <person name="Lockey S.J."/>
            <person name="Marsh P."/>
            <person name="Skipp P."/>
            <person name="O'Connor C.D."/>
            <person name="Goodhead I."/>
            <person name="Norbertzcak H."/>
            <person name="Harris B."/>
            <person name="Ormond D."/>
            <person name="Rance R."/>
            <person name="Quail M.A."/>
            <person name="Parkhill J."/>
            <person name="Stephens R.S."/>
            <person name="Clarke I.N."/>
        </authorList>
    </citation>
    <scope>NUCLEOTIDE SEQUENCE [LARGE SCALE GENOMIC DNA]</scope>
    <source>
        <strain evidence="2">434/Bu</strain>
        <strain evidence="3">434/Bu / ATCC VR-902B</strain>
    </source>
</reference>
<dbReference type="Proteomes" id="UP001154402">
    <property type="component" value="Chromosome"/>
</dbReference>
<dbReference type="AlphaFoldDB" id="A0A0H3ML92"/>
<feature type="transmembrane region" description="Helical" evidence="1">
    <location>
        <begin position="69"/>
        <end position="87"/>
    </location>
</feature>
<evidence type="ECO:0000256" key="1">
    <source>
        <dbReference type="SAM" id="Phobius"/>
    </source>
</evidence>
<keyword evidence="1" id="KW-0472">Membrane</keyword>
<dbReference type="PATRIC" id="fig|471472.4.peg.761"/>
<evidence type="ECO:0000313" key="2">
    <source>
        <dbReference type="EMBL" id="CAP04148.1"/>
    </source>
</evidence>
<dbReference type="RefSeq" id="WP_009873818.1">
    <property type="nucleotide sequence ID" value="NC_010287.1"/>
</dbReference>
<name>A0A0H3ML92_CHLT2</name>
<keyword evidence="1" id="KW-0812">Transmembrane</keyword>
<dbReference type="EMBL" id="AM884176">
    <property type="protein sequence ID" value="CAP04148.1"/>
    <property type="molecule type" value="Genomic_DNA"/>
</dbReference>
<organism evidence="2">
    <name type="scientific">Chlamydia trachomatis serovar L2 (strain ATCC VR-902B / DSM 19102 / 434/Bu)</name>
    <dbReference type="NCBI Taxonomy" id="471472"/>
    <lineage>
        <taxon>Bacteria</taxon>
        <taxon>Pseudomonadati</taxon>
        <taxon>Chlamydiota</taxon>
        <taxon>Chlamydiia</taxon>
        <taxon>Chlamydiales</taxon>
        <taxon>Chlamydiaceae</taxon>
        <taxon>Chlamydia/Chlamydophila group</taxon>
        <taxon>Chlamydia</taxon>
    </lineage>
</organism>
<accession>A0A0H3ML92</accession>
<keyword evidence="1" id="KW-1133">Transmembrane helix</keyword>
<proteinExistence type="predicted"/>
<protein>
    <submittedName>
        <fullName evidence="2">Membrane protein</fullName>
    </submittedName>
</protein>
<dbReference type="KEGG" id="ctb:CTL0709"/>
<feature type="transmembrane region" description="Helical" evidence="1">
    <location>
        <begin position="43"/>
        <end position="63"/>
    </location>
</feature>
<evidence type="ECO:0000313" key="3">
    <source>
        <dbReference type="Proteomes" id="UP000000795"/>
    </source>
</evidence>
<gene>
    <name evidence="2" type="ordered locus">CTL0709</name>
</gene>
<dbReference type="HOGENOM" id="CLU_2192330_0_0_0"/>
<sequence length="110" mass="12114">MKLPEVSFSLPTAVWASSTKRLSQEKEFSSLDRVQSMNWVQRIVPSLIVLLGISVLGCSVLAFCTCLTVLPGLGLVILGSLLLYWAYHQIANMRVRMALSFEASSEAPIQ</sequence>